<keyword evidence="2" id="KW-1185">Reference proteome</keyword>
<reference evidence="1 2" key="1">
    <citation type="submission" date="2024-10" db="EMBL/GenBank/DDBJ databases">
        <title>The Natural Products Discovery Center: Release of the First 8490 Sequenced Strains for Exploring Actinobacteria Biosynthetic Diversity.</title>
        <authorList>
            <person name="Kalkreuter E."/>
            <person name="Kautsar S.A."/>
            <person name="Yang D."/>
            <person name="Bader C.D."/>
            <person name="Teijaro C.N."/>
            <person name="Fluegel L."/>
            <person name="Davis C.M."/>
            <person name="Simpson J.R."/>
            <person name="Lauterbach L."/>
            <person name="Steele A.D."/>
            <person name="Gui C."/>
            <person name="Meng S."/>
            <person name="Li G."/>
            <person name="Viehrig K."/>
            <person name="Ye F."/>
            <person name="Su P."/>
            <person name="Kiefer A.F."/>
            <person name="Nichols A."/>
            <person name="Cepeda A.J."/>
            <person name="Yan W."/>
            <person name="Fan B."/>
            <person name="Jiang Y."/>
            <person name="Adhikari A."/>
            <person name="Zheng C.-J."/>
            <person name="Schuster L."/>
            <person name="Cowan T.M."/>
            <person name="Smanski M.J."/>
            <person name="Chevrette M.G."/>
            <person name="De Carvalho L.P.S."/>
            <person name="Shen B."/>
        </authorList>
    </citation>
    <scope>NUCLEOTIDE SEQUENCE [LARGE SCALE GENOMIC DNA]</scope>
    <source>
        <strain evidence="1 2">NPDC012540</strain>
    </source>
</reference>
<evidence type="ECO:0000313" key="2">
    <source>
        <dbReference type="Proteomes" id="UP001602322"/>
    </source>
</evidence>
<sequence>MRHITAVKEYLNELAHWDIDAPETKAAALTETKQLLSLLKLIDHDPRPWPAEAP</sequence>
<dbReference type="RefSeq" id="WP_387898326.1">
    <property type="nucleotide sequence ID" value="NZ_JBIBEG010000001.1"/>
</dbReference>
<comment type="caution">
    <text evidence="1">The sequence shown here is derived from an EMBL/GenBank/DDBJ whole genome shotgun (WGS) entry which is preliminary data.</text>
</comment>
<protein>
    <submittedName>
        <fullName evidence="1">Uncharacterized protein</fullName>
    </submittedName>
</protein>
<proteinExistence type="predicted"/>
<dbReference type="EMBL" id="JBIBEG010000001">
    <property type="protein sequence ID" value="MFF5894922.1"/>
    <property type="molecule type" value="Genomic_DNA"/>
</dbReference>
<accession>A0ABW6WZU0</accession>
<evidence type="ECO:0000313" key="1">
    <source>
        <dbReference type="EMBL" id="MFF5894922.1"/>
    </source>
</evidence>
<name>A0ABW6WZU0_9ACTN</name>
<gene>
    <name evidence="1" type="ORF">ACFY8O_03245</name>
</gene>
<dbReference type="Proteomes" id="UP001602322">
    <property type="component" value="Unassembled WGS sequence"/>
</dbReference>
<organism evidence="1 2">
    <name type="scientific">Streptomyces argenteolus</name>
    <dbReference type="NCBI Taxonomy" id="67274"/>
    <lineage>
        <taxon>Bacteria</taxon>
        <taxon>Bacillati</taxon>
        <taxon>Actinomycetota</taxon>
        <taxon>Actinomycetes</taxon>
        <taxon>Kitasatosporales</taxon>
        <taxon>Streptomycetaceae</taxon>
        <taxon>Streptomyces</taxon>
    </lineage>
</organism>